<evidence type="ECO:0000313" key="1">
    <source>
        <dbReference type="EMBL" id="KAG0430200.1"/>
    </source>
</evidence>
<name>A0AC60Q8X0_IXOPE</name>
<dbReference type="EMBL" id="JABSTQ010009345">
    <property type="protein sequence ID" value="KAG0430200.1"/>
    <property type="molecule type" value="Genomic_DNA"/>
</dbReference>
<evidence type="ECO:0000313" key="2">
    <source>
        <dbReference type="Proteomes" id="UP000805193"/>
    </source>
</evidence>
<reference evidence="1 2" key="1">
    <citation type="journal article" date="2020" name="Cell">
        <title>Large-Scale Comparative Analyses of Tick Genomes Elucidate Their Genetic Diversity and Vector Capacities.</title>
        <authorList>
            <consortium name="Tick Genome and Microbiome Consortium (TIGMIC)"/>
            <person name="Jia N."/>
            <person name="Wang J."/>
            <person name="Shi W."/>
            <person name="Du L."/>
            <person name="Sun Y."/>
            <person name="Zhan W."/>
            <person name="Jiang J.F."/>
            <person name="Wang Q."/>
            <person name="Zhang B."/>
            <person name="Ji P."/>
            <person name="Bell-Sakyi L."/>
            <person name="Cui X.M."/>
            <person name="Yuan T.T."/>
            <person name="Jiang B.G."/>
            <person name="Yang W.F."/>
            <person name="Lam T.T."/>
            <person name="Chang Q.C."/>
            <person name="Ding S.J."/>
            <person name="Wang X.J."/>
            <person name="Zhu J.G."/>
            <person name="Ruan X.D."/>
            <person name="Zhao L."/>
            <person name="Wei J.T."/>
            <person name="Ye R.Z."/>
            <person name="Que T.C."/>
            <person name="Du C.H."/>
            <person name="Zhou Y.H."/>
            <person name="Cheng J.X."/>
            <person name="Dai P.F."/>
            <person name="Guo W.B."/>
            <person name="Han X.H."/>
            <person name="Huang E.J."/>
            <person name="Li L.F."/>
            <person name="Wei W."/>
            <person name="Gao Y.C."/>
            <person name="Liu J.Z."/>
            <person name="Shao H.Z."/>
            <person name="Wang X."/>
            <person name="Wang C.C."/>
            <person name="Yang T.C."/>
            <person name="Huo Q.B."/>
            <person name="Li W."/>
            <person name="Chen H.Y."/>
            <person name="Chen S.E."/>
            <person name="Zhou L.G."/>
            <person name="Ni X.B."/>
            <person name="Tian J.H."/>
            <person name="Sheng Y."/>
            <person name="Liu T."/>
            <person name="Pan Y.S."/>
            <person name="Xia L.Y."/>
            <person name="Li J."/>
            <person name="Zhao F."/>
            <person name="Cao W.C."/>
        </authorList>
    </citation>
    <scope>NUCLEOTIDE SEQUENCE [LARGE SCALE GENOMIC DNA]</scope>
    <source>
        <strain evidence="1">Iper-2018</strain>
    </source>
</reference>
<sequence>MPFVRTEDDRLSWLEVDFISYLEDIKLESTKSWVKSLTKETYEATIMTTRSTVAVIEYLLTDLKFKYVLTRPLNSDPVESLFSCFRQFNGVNDRVDARTAVFTAEKLLKVGILEAARSGNAPSSSESQTALKCASSTRETGNPAVPEAALGVLWKIQHLMKYNEVPSELEFAPLTYMAGYLAFVCEQKVTCPECKLQLKGNASRDGAYQFVFSLDQGGLSYPRPEAVWLCKLVCTFVERALQSAEIRRCGRICKVLSSAVLPHLMDCPLMWCTNCRDPYHSEELCELFLRKLLRPLLANWAAPRLVLRGKVELSLSPADEDALNVVRAGGPDHLAVFPRSCWDITKKSDDHKHP</sequence>
<organism evidence="1 2">
    <name type="scientific">Ixodes persulcatus</name>
    <name type="common">Taiga tick</name>
    <dbReference type="NCBI Taxonomy" id="34615"/>
    <lineage>
        <taxon>Eukaryota</taxon>
        <taxon>Metazoa</taxon>
        <taxon>Ecdysozoa</taxon>
        <taxon>Arthropoda</taxon>
        <taxon>Chelicerata</taxon>
        <taxon>Arachnida</taxon>
        <taxon>Acari</taxon>
        <taxon>Parasitiformes</taxon>
        <taxon>Ixodida</taxon>
        <taxon>Ixodoidea</taxon>
        <taxon>Ixodidae</taxon>
        <taxon>Ixodinae</taxon>
        <taxon>Ixodes</taxon>
    </lineage>
</organism>
<gene>
    <name evidence="1" type="ORF">HPB47_022936</name>
</gene>
<accession>A0AC60Q8X0</accession>
<comment type="caution">
    <text evidence="1">The sequence shown here is derived from an EMBL/GenBank/DDBJ whole genome shotgun (WGS) entry which is preliminary data.</text>
</comment>
<dbReference type="Proteomes" id="UP000805193">
    <property type="component" value="Unassembled WGS sequence"/>
</dbReference>
<proteinExistence type="predicted"/>
<keyword evidence="2" id="KW-1185">Reference proteome</keyword>
<protein>
    <submittedName>
        <fullName evidence="1">Uncharacterized protein</fullName>
    </submittedName>
</protein>